<proteinExistence type="predicted"/>
<feature type="modified residue" description="4-aspartylphosphate" evidence="5">
    <location>
        <position position="66"/>
    </location>
</feature>
<dbReference type="Gene3D" id="3.40.50.2300">
    <property type="match status" value="1"/>
</dbReference>
<evidence type="ECO:0000256" key="2">
    <source>
        <dbReference type="ARBA" id="ARBA00023015"/>
    </source>
</evidence>
<dbReference type="Pfam" id="PF00196">
    <property type="entry name" value="GerE"/>
    <property type="match status" value="1"/>
</dbReference>
<keyword evidence="3" id="KW-0238">DNA-binding</keyword>
<feature type="domain" description="Response regulatory" evidence="7">
    <location>
        <begin position="15"/>
        <end position="133"/>
    </location>
</feature>
<dbReference type="PRINTS" id="PR00038">
    <property type="entry name" value="HTHLUXR"/>
</dbReference>
<evidence type="ECO:0000313" key="9">
    <source>
        <dbReference type="Proteomes" id="UP000297608"/>
    </source>
</evidence>
<dbReference type="InterPro" id="IPR001789">
    <property type="entry name" value="Sig_transdc_resp-reg_receiver"/>
</dbReference>
<organism evidence="8 9">
    <name type="scientific">Cryobacterium algoricola</name>
    <dbReference type="NCBI Taxonomy" id="1259183"/>
    <lineage>
        <taxon>Bacteria</taxon>
        <taxon>Bacillati</taxon>
        <taxon>Actinomycetota</taxon>
        <taxon>Actinomycetes</taxon>
        <taxon>Micrococcales</taxon>
        <taxon>Microbacteriaceae</taxon>
        <taxon>Cryobacterium</taxon>
    </lineage>
</organism>
<dbReference type="SUPFAM" id="SSF52172">
    <property type="entry name" value="CheY-like"/>
    <property type="match status" value="1"/>
</dbReference>
<dbReference type="EMBL" id="SOFG01000021">
    <property type="protein sequence ID" value="TFB84410.1"/>
    <property type="molecule type" value="Genomic_DNA"/>
</dbReference>
<dbReference type="Pfam" id="PF00072">
    <property type="entry name" value="Response_reg"/>
    <property type="match status" value="1"/>
</dbReference>
<evidence type="ECO:0000256" key="1">
    <source>
        <dbReference type="ARBA" id="ARBA00022553"/>
    </source>
</evidence>
<evidence type="ECO:0000256" key="5">
    <source>
        <dbReference type="PROSITE-ProRule" id="PRU00169"/>
    </source>
</evidence>
<dbReference type="CDD" id="cd17535">
    <property type="entry name" value="REC_NarL-like"/>
    <property type="match status" value="1"/>
</dbReference>
<gene>
    <name evidence="8" type="ORF">E3O44_15090</name>
</gene>
<accession>A0ABY2IC26</accession>
<evidence type="ECO:0000259" key="7">
    <source>
        <dbReference type="PROSITE" id="PS50110"/>
    </source>
</evidence>
<dbReference type="InterPro" id="IPR058245">
    <property type="entry name" value="NreC/VraR/RcsB-like_REC"/>
</dbReference>
<feature type="domain" description="HTH luxR-type" evidence="6">
    <location>
        <begin position="163"/>
        <end position="228"/>
    </location>
</feature>
<dbReference type="PROSITE" id="PS50043">
    <property type="entry name" value="HTH_LUXR_2"/>
    <property type="match status" value="1"/>
</dbReference>
<evidence type="ECO:0000259" key="6">
    <source>
        <dbReference type="PROSITE" id="PS50043"/>
    </source>
</evidence>
<keyword evidence="4" id="KW-0804">Transcription</keyword>
<protein>
    <submittedName>
        <fullName evidence="8">Response regulator transcription factor</fullName>
    </submittedName>
</protein>
<keyword evidence="2" id="KW-0805">Transcription regulation</keyword>
<dbReference type="InterPro" id="IPR011006">
    <property type="entry name" value="CheY-like_superfamily"/>
</dbReference>
<dbReference type="PANTHER" id="PTHR43214:SF24">
    <property type="entry name" value="TRANSCRIPTIONAL REGULATORY PROTEIN NARL-RELATED"/>
    <property type="match status" value="1"/>
</dbReference>
<keyword evidence="1 5" id="KW-0597">Phosphoprotein</keyword>
<sequence length="236" mass="25394">MRDRDPGRRGDFVIRVLIADDQTLIRTAVRELVRHEPDLEVVGEAADGAEALAQSRLLLPDVVLMDIRMPVLDGIEATRAICADPGLAAVRILILTTFEEDEYVVQALRAGAGGFIGKGTEAADLMRAIRTIHQGDALLSPTATQSLIRRYVLPAEPGRAAAVPPSLAHLTEREREVLTLVARGRSNDEIAAGLFISPLTAKTHVNRTMAKLYAHDRAQLVVIAYESGLLVPGAGG</sequence>
<evidence type="ECO:0000256" key="3">
    <source>
        <dbReference type="ARBA" id="ARBA00023125"/>
    </source>
</evidence>
<dbReference type="SMART" id="SM00421">
    <property type="entry name" value="HTH_LUXR"/>
    <property type="match status" value="1"/>
</dbReference>
<evidence type="ECO:0000313" key="8">
    <source>
        <dbReference type="EMBL" id="TFB84410.1"/>
    </source>
</evidence>
<dbReference type="InterPro" id="IPR000792">
    <property type="entry name" value="Tscrpt_reg_LuxR_C"/>
</dbReference>
<comment type="caution">
    <text evidence="8">The sequence shown here is derived from an EMBL/GenBank/DDBJ whole genome shotgun (WGS) entry which is preliminary data.</text>
</comment>
<dbReference type="PANTHER" id="PTHR43214">
    <property type="entry name" value="TWO-COMPONENT RESPONSE REGULATOR"/>
    <property type="match status" value="1"/>
</dbReference>
<dbReference type="Proteomes" id="UP000297608">
    <property type="component" value="Unassembled WGS sequence"/>
</dbReference>
<dbReference type="PROSITE" id="PS50110">
    <property type="entry name" value="RESPONSE_REGULATORY"/>
    <property type="match status" value="1"/>
</dbReference>
<keyword evidence="9" id="KW-1185">Reference proteome</keyword>
<dbReference type="InterPro" id="IPR039420">
    <property type="entry name" value="WalR-like"/>
</dbReference>
<name>A0ABY2IC26_9MICO</name>
<reference evidence="8 9" key="1">
    <citation type="submission" date="2019-03" db="EMBL/GenBank/DDBJ databases">
        <title>Genomics of glacier-inhabiting Cryobacterium strains.</title>
        <authorList>
            <person name="Liu Q."/>
            <person name="Xin Y.-H."/>
        </authorList>
    </citation>
    <scope>NUCLEOTIDE SEQUENCE [LARGE SCALE GENOMIC DNA]</scope>
    <source>
        <strain evidence="8 9">MDB2-B</strain>
    </source>
</reference>
<dbReference type="SMART" id="SM00448">
    <property type="entry name" value="REC"/>
    <property type="match status" value="1"/>
</dbReference>
<evidence type="ECO:0000256" key="4">
    <source>
        <dbReference type="ARBA" id="ARBA00023163"/>
    </source>
</evidence>
<dbReference type="CDD" id="cd06170">
    <property type="entry name" value="LuxR_C_like"/>
    <property type="match status" value="1"/>
</dbReference>